<dbReference type="EMBL" id="JACHMH010000001">
    <property type="protein sequence ID" value="MBB4680716.1"/>
    <property type="molecule type" value="Genomic_DNA"/>
</dbReference>
<dbReference type="Gene3D" id="3.40.190.290">
    <property type="match status" value="1"/>
</dbReference>
<dbReference type="GO" id="GO:0003700">
    <property type="term" value="F:DNA-binding transcription factor activity"/>
    <property type="evidence" value="ECO:0007669"/>
    <property type="project" value="InterPro"/>
</dbReference>
<gene>
    <name evidence="6" type="ORF">HNR67_006834</name>
</gene>
<evidence type="ECO:0000256" key="3">
    <source>
        <dbReference type="ARBA" id="ARBA00023125"/>
    </source>
</evidence>
<dbReference type="InterPro" id="IPR000847">
    <property type="entry name" value="LysR_HTH_N"/>
</dbReference>
<dbReference type="AlphaFoldDB" id="A0A7W7CJ46"/>
<dbReference type="InterPro" id="IPR005119">
    <property type="entry name" value="LysR_subst-bd"/>
</dbReference>
<evidence type="ECO:0000313" key="6">
    <source>
        <dbReference type="EMBL" id="MBB4680716.1"/>
    </source>
</evidence>
<reference evidence="6 7" key="1">
    <citation type="submission" date="2020-08" db="EMBL/GenBank/DDBJ databases">
        <title>Sequencing the genomes of 1000 actinobacteria strains.</title>
        <authorList>
            <person name="Klenk H.-P."/>
        </authorList>
    </citation>
    <scope>NUCLEOTIDE SEQUENCE [LARGE SCALE GENOMIC DNA]</scope>
    <source>
        <strain evidence="6 7">DSM 44230</strain>
    </source>
</reference>
<dbReference type="RefSeq" id="WP_185006728.1">
    <property type="nucleotide sequence ID" value="NZ_BAAAUI010000038.1"/>
</dbReference>
<comment type="similarity">
    <text evidence="1">Belongs to the LysR transcriptional regulatory family.</text>
</comment>
<evidence type="ECO:0000259" key="5">
    <source>
        <dbReference type="PROSITE" id="PS50931"/>
    </source>
</evidence>
<dbReference type="InterPro" id="IPR036390">
    <property type="entry name" value="WH_DNA-bd_sf"/>
</dbReference>
<dbReference type="Gene3D" id="1.10.10.10">
    <property type="entry name" value="Winged helix-like DNA-binding domain superfamily/Winged helix DNA-binding domain"/>
    <property type="match status" value="1"/>
</dbReference>
<sequence length="296" mass="31397">MDARQLVYFLAVVDHGGVHRAAAALYLAQPSLSQAIRALERDLGQDLFHRVGRRLVLTNAGHALVEPARQVVRGLDTARASVASTAGLAVGRVEIAAMPSQAVQPLSHLITEFTTRHPGLSVTIRAAFTAPEVIESVRTGVTELGLLGATELPAAADIRLIPLGRQRFVLIAPANGPFHPDQVVHPEDLAGHRIVVGQPGTGMRRLVEQIRAGGVDLHQVVETEHREAILPLVLSGVGLAVLAESWSDLAHRAGALVLTLEPPAHLTLALATRTTQLTPAAQAFLTVATETAEQAR</sequence>
<organism evidence="6 7">
    <name type="scientific">Crossiella cryophila</name>
    <dbReference type="NCBI Taxonomy" id="43355"/>
    <lineage>
        <taxon>Bacteria</taxon>
        <taxon>Bacillati</taxon>
        <taxon>Actinomycetota</taxon>
        <taxon>Actinomycetes</taxon>
        <taxon>Pseudonocardiales</taxon>
        <taxon>Pseudonocardiaceae</taxon>
        <taxon>Crossiella</taxon>
    </lineage>
</organism>
<dbReference type="Proteomes" id="UP000533598">
    <property type="component" value="Unassembled WGS sequence"/>
</dbReference>
<dbReference type="PROSITE" id="PS50931">
    <property type="entry name" value="HTH_LYSR"/>
    <property type="match status" value="1"/>
</dbReference>
<dbReference type="Pfam" id="PF00126">
    <property type="entry name" value="HTH_1"/>
    <property type="match status" value="1"/>
</dbReference>
<accession>A0A7W7CJ46</accession>
<protein>
    <submittedName>
        <fullName evidence="6">DNA-binding transcriptional LysR family regulator</fullName>
    </submittedName>
</protein>
<proteinExistence type="inferred from homology"/>
<dbReference type="InterPro" id="IPR050950">
    <property type="entry name" value="HTH-type_LysR_regulators"/>
</dbReference>
<keyword evidence="7" id="KW-1185">Reference proteome</keyword>
<name>A0A7W7CJ46_9PSEU</name>
<dbReference type="InterPro" id="IPR036388">
    <property type="entry name" value="WH-like_DNA-bd_sf"/>
</dbReference>
<dbReference type="SUPFAM" id="SSF53850">
    <property type="entry name" value="Periplasmic binding protein-like II"/>
    <property type="match status" value="1"/>
</dbReference>
<keyword evidence="3 6" id="KW-0238">DNA-binding</keyword>
<dbReference type="GO" id="GO:0005829">
    <property type="term" value="C:cytosol"/>
    <property type="evidence" value="ECO:0007669"/>
    <property type="project" value="TreeGrafter"/>
</dbReference>
<dbReference type="GO" id="GO:0003677">
    <property type="term" value="F:DNA binding"/>
    <property type="evidence" value="ECO:0007669"/>
    <property type="project" value="UniProtKB-KW"/>
</dbReference>
<evidence type="ECO:0000256" key="1">
    <source>
        <dbReference type="ARBA" id="ARBA00009437"/>
    </source>
</evidence>
<evidence type="ECO:0000256" key="2">
    <source>
        <dbReference type="ARBA" id="ARBA00023015"/>
    </source>
</evidence>
<dbReference type="Pfam" id="PF03466">
    <property type="entry name" value="LysR_substrate"/>
    <property type="match status" value="1"/>
</dbReference>
<keyword evidence="4" id="KW-0804">Transcription</keyword>
<keyword evidence="2" id="KW-0805">Transcription regulation</keyword>
<dbReference type="CDD" id="cd05466">
    <property type="entry name" value="PBP2_LTTR_substrate"/>
    <property type="match status" value="1"/>
</dbReference>
<evidence type="ECO:0000313" key="7">
    <source>
        <dbReference type="Proteomes" id="UP000533598"/>
    </source>
</evidence>
<feature type="domain" description="HTH lysR-type" evidence="5">
    <location>
        <begin position="1"/>
        <end position="58"/>
    </location>
</feature>
<comment type="caution">
    <text evidence="6">The sequence shown here is derived from an EMBL/GenBank/DDBJ whole genome shotgun (WGS) entry which is preliminary data.</text>
</comment>
<evidence type="ECO:0000256" key="4">
    <source>
        <dbReference type="ARBA" id="ARBA00023163"/>
    </source>
</evidence>
<dbReference type="PRINTS" id="PR00039">
    <property type="entry name" value="HTHLYSR"/>
</dbReference>
<dbReference type="FunFam" id="1.10.10.10:FF:000001">
    <property type="entry name" value="LysR family transcriptional regulator"/>
    <property type="match status" value="1"/>
</dbReference>
<dbReference type="SUPFAM" id="SSF46785">
    <property type="entry name" value="Winged helix' DNA-binding domain"/>
    <property type="match status" value="1"/>
</dbReference>
<dbReference type="PANTHER" id="PTHR30419">
    <property type="entry name" value="HTH-TYPE TRANSCRIPTIONAL REGULATOR YBHD"/>
    <property type="match status" value="1"/>
</dbReference>